<evidence type="ECO:0000313" key="5">
    <source>
        <dbReference type="EMBL" id="CAF1186032.1"/>
    </source>
</evidence>
<dbReference type="EMBL" id="CAJNOE010000371">
    <property type="protein sequence ID" value="CAF1179542.1"/>
    <property type="molecule type" value="Genomic_DNA"/>
</dbReference>
<feature type="region of interest" description="Disordered" evidence="2">
    <location>
        <begin position="912"/>
        <end position="958"/>
    </location>
</feature>
<keyword evidence="3" id="KW-1133">Transmembrane helix</keyword>
<evidence type="ECO:0000313" key="8">
    <source>
        <dbReference type="Proteomes" id="UP000663891"/>
    </source>
</evidence>
<evidence type="ECO:0008006" key="9">
    <source>
        <dbReference type="Google" id="ProtNLM"/>
    </source>
</evidence>
<feature type="compositionally biased region" description="Basic and acidic residues" evidence="2">
    <location>
        <begin position="912"/>
        <end position="921"/>
    </location>
</feature>
<evidence type="ECO:0000256" key="1">
    <source>
        <dbReference type="ARBA" id="ARBA00004586"/>
    </source>
</evidence>
<comment type="subcellular location">
    <subcellularLocation>
        <location evidence="1">Endoplasmic reticulum membrane</location>
    </subcellularLocation>
</comment>
<dbReference type="AlphaFoldDB" id="A0A814V422"/>
<reference evidence="5" key="1">
    <citation type="submission" date="2021-02" db="EMBL/GenBank/DDBJ databases">
        <authorList>
            <person name="Nowell W R."/>
        </authorList>
    </citation>
    <scope>NUCLEOTIDE SEQUENCE</scope>
</reference>
<evidence type="ECO:0000256" key="2">
    <source>
        <dbReference type="SAM" id="MobiDB-lite"/>
    </source>
</evidence>
<dbReference type="GO" id="GO:0008289">
    <property type="term" value="F:lipid binding"/>
    <property type="evidence" value="ECO:0007669"/>
    <property type="project" value="TreeGrafter"/>
</dbReference>
<dbReference type="EMBL" id="CAJOAY010000841">
    <property type="protein sequence ID" value="CAF3745014.1"/>
    <property type="molecule type" value="Genomic_DNA"/>
</dbReference>
<sequence>MSNINNDSHKKNSRVLEKLGQKITNFKEDIADNIERRRQSHNSINSNQIHYTSKVNMSDDSLVNEKKPPTPTENQPSRTGEDAPTTERQFSISQLAMGFGKKPTADTLSAATAGMVHSDSMRSFNDIFSTENSTQAKDLIMHGVRHELYRSQSRAQSESGSEEYIIHKVDPVDLSAKPTLVRLDKGMRKPTMLLAGPKFRHHTVEPEFDLKKNTMYPISGAVAFFALLITLWKPFSAFFSGFFVGFMIIAAIAYMLTRIYVHFKADESVVHEWIDFPELEKFHEAKTPKEDKHTTLHTCGEILFGKYDADQDDNYVRYPVVLRLENYHLTIQLPTQAKEEENKDREVRFVGHREYILNEANIMLVPEATMTRIKYWVHEYPIIVQDLKLLDPEIYSHEFAEKSKYDTDDFFNNTQTAISIFFETGPDKEDWFHKLSLVLRRGKEEIERATLASMGAPSAPSVAASAAPTALNMIAQSIPDVQIPTLGTRASEMQPNTTNLEERVQMKQAESVGPPYADTTATEKGDTEALRSQINEADIRADMAQARVTAQELRTETLEKEKEKDKKSNDKDADKDKDSTGSHQTASTKKKLRKQEENLERILDQPDCLDEAAITLNFLARRLLCDVFEEPLFKDLMKEKIELKLKEIAVSVLDDLHVETIDLGNTFPVILKVEPMQFNAKGIWFNLFFFYRGSFKITIKTRLVLQRLLNYNPTYDQPMYAQHHSGQPANTDEKIDDDDLLQRNKLLAKEPEIPENAAARKLGALLTKVAANKHFQRFAALKPVAGVIEKLSNAEVGAKVELSSFSGMMTINIPPPPSDRIWIGFPEMPDLNLKVTPVFGESKYSYTLIHDFLEARIRDEIKRMAVLPSMDDQLLPIFRDWVIDVIGEIASKPGNPLVDTLKSQTSFRDKFQEQKDLKELNRGGSSSPPEKPKSTNRLPEQSYMNDPNEELGEEMTQF</sequence>
<feature type="compositionally biased region" description="Polar residues" evidence="2">
    <location>
        <begin position="41"/>
        <end position="61"/>
    </location>
</feature>
<comment type="caution">
    <text evidence="5">The sequence shown here is derived from an EMBL/GenBank/DDBJ whole genome shotgun (WGS) entry which is preliminary data.</text>
</comment>
<dbReference type="Proteomes" id="UP000663891">
    <property type="component" value="Unassembled WGS sequence"/>
</dbReference>
<proteinExistence type="predicted"/>
<feature type="region of interest" description="Disordered" evidence="2">
    <location>
        <begin position="34"/>
        <end position="87"/>
    </location>
</feature>
<dbReference type="CDD" id="cd21675">
    <property type="entry name" value="SMP_TEX2"/>
    <property type="match status" value="1"/>
</dbReference>
<feature type="transmembrane region" description="Helical" evidence="3">
    <location>
        <begin position="215"/>
        <end position="232"/>
    </location>
</feature>
<evidence type="ECO:0000313" key="7">
    <source>
        <dbReference type="EMBL" id="CAF3745014.1"/>
    </source>
</evidence>
<dbReference type="EMBL" id="CAJNON010000309">
    <property type="protein sequence ID" value="CAF1186032.1"/>
    <property type="molecule type" value="Genomic_DNA"/>
</dbReference>
<protein>
    <recommendedName>
        <fullName evidence="9">SMP-LTD domain-containing protein</fullName>
    </recommendedName>
</protein>
<dbReference type="Proteomes" id="UP000663881">
    <property type="component" value="Unassembled WGS sequence"/>
</dbReference>
<evidence type="ECO:0000313" key="4">
    <source>
        <dbReference type="EMBL" id="CAF1179542.1"/>
    </source>
</evidence>
<evidence type="ECO:0000313" key="6">
    <source>
        <dbReference type="EMBL" id="CAF3685810.1"/>
    </source>
</evidence>
<dbReference type="GO" id="GO:0005789">
    <property type="term" value="C:endoplasmic reticulum membrane"/>
    <property type="evidence" value="ECO:0007669"/>
    <property type="project" value="UniProtKB-SubCell"/>
</dbReference>
<dbReference type="PANTHER" id="PTHR13466">
    <property type="entry name" value="TEX2 PROTEIN-RELATED"/>
    <property type="match status" value="1"/>
</dbReference>
<dbReference type="PANTHER" id="PTHR13466:SF0">
    <property type="entry name" value="SMP-LTD DOMAIN-CONTAINING PROTEIN"/>
    <property type="match status" value="1"/>
</dbReference>
<evidence type="ECO:0000256" key="3">
    <source>
        <dbReference type="SAM" id="Phobius"/>
    </source>
</evidence>
<accession>A0A814V422</accession>
<keyword evidence="3" id="KW-0812">Transmembrane</keyword>
<feature type="compositionally biased region" description="Polar residues" evidence="2">
    <location>
        <begin position="935"/>
        <end position="945"/>
    </location>
</feature>
<dbReference type="Proteomes" id="UP000663860">
    <property type="component" value="Unassembled WGS sequence"/>
</dbReference>
<gene>
    <name evidence="4" type="ORF">IZO911_LOCUS27379</name>
    <name evidence="6" type="ORF">KXQ929_LOCUS9996</name>
    <name evidence="7" type="ORF">OKA104_LOCUS15341</name>
    <name evidence="5" type="ORF">VCS650_LOCUS24774</name>
</gene>
<dbReference type="Proteomes" id="UP000663868">
    <property type="component" value="Unassembled WGS sequence"/>
</dbReference>
<feature type="compositionally biased region" description="Acidic residues" evidence="2">
    <location>
        <begin position="947"/>
        <end position="958"/>
    </location>
</feature>
<feature type="compositionally biased region" description="Basic and acidic residues" evidence="2">
    <location>
        <begin position="554"/>
        <end position="580"/>
    </location>
</feature>
<keyword evidence="3" id="KW-0472">Membrane</keyword>
<feature type="region of interest" description="Disordered" evidence="2">
    <location>
        <begin position="554"/>
        <end position="594"/>
    </location>
</feature>
<feature type="transmembrane region" description="Helical" evidence="3">
    <location>
        <begin position="238"/>
        <end position="256"/>
    </location>
</feature>
<feature type="region of interest" description="Disordered" evidence="2">
    <location>
        <begin position="508"/>
        <end position="528"/>
    </location>
</feature>
<organism evidence="5 8">
    <name type="scientific">Adineta steineri</name>
    <dbReference type="NCBI Taxonomy" id="433720"/>
    <lineage>
        <taxon>Eukaryota</taxon>
        <taxon>Metazoa</taxon>
        <taxon>Spiralia</taxon>
        <taxon>Gnathifera</taxon>
        <taxon>Rotifera</taxon>
        <taxon>Eurotatoria</taxon>
        <taxon>Bdelloidea</taxon>
        <taxon>Adinetida</taxon>
        <taxon>Adinetidae</taxon>
        <taxon>Adineta</taxon>
    </lineage>
</organism>
<dbReference type="OrthoDB" id="26740at2759"/>
<name>A0A814V422_9BILA</name>
<dbReference type="EMBL" id="CAJOBB010000465">
    <property type="protein sequence ID" value="CAF3685810.1"/>
    <property type="molecule type" value="Genomic_DNA"/>
</dbReference>